<evidence type="ECO:0000313" key="1">
    <source>
        <dbReference type="EMBL" id="SDY12737.1"/>
    </source>
</evidence>
<protein>
    <submittedName>
        <fullName evidence="1">Uncharacterized protein</fullName>
    </submittedName>
</protein>
<reference evidence="1 2" key="1">
    <citation type="submission" date="2016-10" db="EMBL/GenBank/DDBJ databases">
        <authorList>
            <person name="de Groot N.N."/>
        </authorList>
    </citation>
    <scope>NUCLEOTIDE SEQUENCE [LARGE SCALE GENOMIC DNA]</scope>
    <source>
        <strain evidence="1 2">CPCC 202699</strain>
    </source>
</reference>
<gene>
    <name evidence="1" type="ORF">SAMN05421504_104594</name>
</gene>
<accession>A0A1H3HBE7</accession>
<evidence type="ECO:0000313" key="2">
    <source>
        <dbReference type="Proteomes" id="UP000199515"/>
    </source>
</evidence>
<dbReference type="Proteomes" id="UP000199515">
    <property type="component" value="Unassembled WGS sequence"/>
</dbReference>
<keyword evidence="2" id="KW-1185">Reference proteome</keyword>
<organism evidence="1 2">
    <name type="scientific">Amycolatopsis xylanica</name>
    <dbReference type="NCBI Taxonomy" id="589385"/>
    <lineage>
        <taxon>Bacteria</taxon>
        <taxon>Bacillati</taxon>
        <taxon>Actinomycetota</taxon>
        <taxon>Actinomycetes</taxon>
        <taxon>Pseudonocardiales</taxon>
        <taxon>Pseudonocardiaceae</taxon>
        <taxon>Amycolatopsis</taxon>
    </lineage>
</organism>
<dbReference type="EMBL" id="FNON01000004">
    <property type="protein sequence ID" value="SDY12737.1"/>
    <property type="molecule type" value="Genomic_DNA"/>
</dbReference>
<sequence>MTAASSVGGRLSVVNVTVPASLVHRRATEEEQATWTAWQRAVNTCMYCQTAYKAWSGAAYVCEHHHEGC</sequence>
<proteinExistence type="predicted"/>
<name>A0A1H3HBE7_9PSEU</name>
<dbReference type="AlphaFoldDB" id="A0A1H3HBE7"/>
<dbReference type="STRING" id="589385.SAMN05421504_104594"/>